<name>A0A6A6SVB8_9PLEO</name>
<dbReference type="EMBL" id="MU004420">
    <property type="protein sequence ID" value="KAF2651676.1"/>
    <property type="molecule type" value="Genomic_DNA"/>
</dbReference>
<dbReference type="Gene3D" id="3.30.710.10">
    <property type="entry name" value="Potassium Channel Kv1.1, Chain A"/>
    <property type="match status" value="1"/>
</dbReference>
<sequence>TTAVDSQGDVMLKLTKNESTTKLLVSSKTLTLASIVFKAMFNGKFAEGQGLSTATPPEVELPDDDPVLMEMLCNITHLRASHILEDLSLSNLADFAILCDKYACVGAVYPWVKLWVQKPLSKPKQPDYEKLVLITYLMDLPQEFFTATQCLVRDRAACIDPEVAAHGHEFLPAKLL</sequence>
<dbReference type="OrthoDB" id="5275938at2759"/>
<accession>A0A6A6SVB8</accession>
<feature type="non-terminal residue" evidence="1">
    <location>
        <position position="1"/>
    </location>
</feature>
<proteinExistence type="predicted"/>
<evidence type="ECO:0000313" key="2">
    <source>
        <dbReference type="Proteomes" id="UP000799324"/>
    </source>
</evidence>
<feature type="non-terminal residue" evidence="1">
    <location>
        <position position="176"/>
    </location>
</feature>
<dbReference type="InterPro" id="IPR011333">
    <property type="entry name" value="SKP1/BTB/POZ_sf"/>
</dbReference>
<dbReference type="Proteomes" id="UP000799324">
    <property type="component" value="Unassembled WGS sequence"/>
</dbReference>
<dbReference type="AlphaFoldDB" id="A0A6A6SVB8"/>
<reference evidence="1" key="1">
    <citation type="journal article" date="2020" name="Stud. Mycol.">
        <title>101 Dothideomycetes genomes: a test case for predicting lifestyles and emergence of pathogens.</title>
        <authorList>
            <person name="Haridas S."/>
            <person name="Albert R."/>
            <person name="Binder M."/>
            <person name="Bloem J."/>
            <person name="Labutti K."/>
            <person name="Salamov A."/>
            <person name="Andreopoulos B."/>
            <person name="Baker S."/>
            <person name="Barry K."/>
            <person name="Bills G."/>
            <person name="Bluhm B."/>
            <person name="Cannon C."/>
            <person name="Castanera R."/>
            <person name="Culley D."/>
            <person name="Daum C."/>
            <person name="Ezra D."/>
            <person name="Gonzalez J."/>
            <person name="Henrissat B."/>
            <person name="Kuo A."/>
            <person name="Liang C."/>
            <person name="Lipzen A."/>
            <person name="Lutzoni F."/>
            <person name="Magnuson J."/>
            <person name="Mondo S."/>
            <person name="Nolan M."/>
            <person name="Ohm R."/>
            <person name="Pangilinan J."/>
            <person name="Park H.-J."/>
            <person name="Ramirez L."/>
            <person name="Alfaro M."/>
            <person name="Sun H."/>
            <person name="Tritt A."/>
            <person name="Yoshinaga Y."/>
            <person name="Zwiers L.-H."/>
            <person name="Turgeon B."/>
            <person name="Goodwin S."/>
            <person name="Spatafora J."/>
            <person name="Crous P."/>
            <person name="Grigoriev I."/>
        </authorList>
    </citation>
    <scope>NUCLEOTIDE SEQUENCE</scope>
    <source>
        <strain evidence="1">CBS 122681</strain>
    </source>
</reference>
<keyword evidence="2" id="KW-1185">Reference proteome</keyword>
<evidence type="ECO:0000313" key="1">
    <source>
        <dbReference type="EMBL" id="KAF2651676.1"/>
    </source>
</evidence>
<protein>
    <recommendedName>
        <fullName evidence="3">BTB domain-containing protein</fullName>
    </recommendedName>
</protein>
<evidence type="ECO:0008006" key="3">
    <source>
        <dbReference type="Google" id="ProtNLM"/>
    </source>
</evidence>
<gene>
    <name evidence="1" type="ORF">K491DRAFT_567604</name>
</gene>
<organism evidence="1 2">
    <name type="scientific">Lophiostoma macrostomum CBS 122681</name>
    <dbReference type="NCBI Taxonomy" id="1314788"/>
    <lineage>
        <taxon>Eukaryota</taxon>
        <taxon>Fungi</taxon>
        <taxon>Dikarya</taxon>
        <taxon>Ascomycota</taxon>
        <taxon>Pezizomycotina</taxon>
        <taxon>Dothideomycetes</taxon>
        <taxon>Pleosporomycetidae</taxon>
        <taxon>Pleosporales</taxon>
        <taxon>Lophiostomataceae</taxon>
        <taxon>Lophiostoma</taxon>
    </lineage>
</organism>